<dbReference type="EMBL" id="HACG01040207">
    <property type="protein sequence ID" value="CEK87072.1"/>
    <property type="molecule type" value="Transcribed_RNA"/>
</dbReference>
<dbReference type="AlphaFoldDB" id="A0A0B7B2I1"/>
<evidence type="ECO:0000313" key="1">
    <source>
        <dbReference type="EMBL" id="CEK87072.1"/>
    </source>
</evidence>
<reference evidence="1" key="1">
    <citation type="submission" date="2014-12" db="EMBL/GenBank/DDBJ databases">
        <title>Insight into the proteome of Arion vulgaris.</title>
        <authorList>
            <person name="Aradska J."/>
            <person name="Bulat T."/>
            <person name="Smidak R."/>
            <person name="Sarate P."/>
            <person name="Gangsoo J."/>
            <person name="Sialana F."/>
            <person name="Bilban M."/>
            <person name="Lubec G."/>
        </authorList>
    </citation>
    <scope>NUCLEOTIDE SEQUENCE</scope>
    <source>
        <tissue evidence="1">Skin</tissue>
    </source>
</reference>
<organism evidence="1">
    <name type="scientific">Arion vulgaris</name>
    <dbReference type="NCBI Taxonomy" id="1028688"/>
    <lineage>
        <taxon>Eukaryota</taxon>
        <taxon>Metazoa</taxon>
        <taxon>Spiralia</taxon>
        <taxon>Lophotrochozoa</taxon>
        <taxon>Mollusca</taxon>
        <taxon>Gastropoda</taxon>
        <taxon>Heterobranchia</taxon>
        <taxon>Euthyneura</taxon>
        <taxon>Panpulmonata</taxon>
        <taxon>Eupulmonata</taxon>
        <taxon>Stylommatophora</taxon>
        <taxon>Helicina</taxon>
        <taxon>Arionoidea</taxon>
        <taxon>Arionidae</taxon>
        <taxon>Arion</taxon>
    </lineage>
</organism>
<name>A0A0B7B2I1_9EUPU</name>
<sequence>MLHLDNKSNVLKRKFVNLYSNLRFQNENVNSDSHQKNLSLLPKITLVGRGGHEPVE</sequence>
<accession>A0A0B7B2I1</accession>
<gene>
    <name evidence="1" type="primary">ORF157171</name>
</gene>
<feature type="non-terminal residue" evidence="1">
    <location>
        <position position="56"/>
    </location>
</feature>
<proteinExistence type="predicted"/>
<protein>
    <submittedName>
        <fullName evidence="1">Uncharacterized protein</fullName>
    </submittedName>
</protein>